<comment type="caution">
    <text evidence="1">The sequence shown here is derived from an EMBL/GenBank/DDBJ whole genome shotgun (WGS) entry which is preliminary data.</text>
</comment>
<dbReference type="Proteomes" id="UP001054945">
    <property type="component" value="Unassembled WGS sequence"/>
</dbReference>
<proteinExistence type="predicted"/>
<reference evidence="1 2" key="1">
    <citation type="submission" date="2021-06" db="EMBL/GenBank/DDBJ databases">
        <title>Caerostris extrusa draft genome.</title>
        <authorList>
            <person name="Kono N."/>
            <person name="Arakawa K."/>
        </authorList>
    </citation>
    <scope>NUCLEOTIDE SEQUENCE [LARGE SCALE GENOMIC DNA]</scope>
</reference>
<dbReference type="EMBL" id="BPLR01008339">
    <property type="protein sequence ID" value="GIY24016.1"/>
    <property type="molecule type" value="Genomic_DNA"/>
</dbReference>
<keyword evidence="2" id="KW-1185">Reference proteome</keyword>
<evidence type="ECO:0000313" key="2">
    <source>
        <dbReference type="Proteomes" id="UP001054945"/>
    </source>
</evidence>
<accession>A0AAV4RSU5</accession>
<protein>
    <submittedName>
        <fullName evidence="1">Uncharacterized protein</fullName>
    </submittedName>
</protein>
<name>A0AAV4RSU5_CAEEX</name>
<organism evidence="1 2">
    <name type="scientific">Caerostris extrusa</name>
    <name type="common">Bark spider</name>
    <name type="synonym">Caerostris bankana</name>
    <dbReference type="NCBI Taxonomy" id="172846"/>
    <lineage>
        <taxon>Eukaryota</taxon>
        <taxon>Metazoa</taxon>
        <taxon>Ecdysozoa</taxon>
        <taxon>Arthropoda</taxon>
        <taxon>Chelicerata</taxon>
        <taxon>Arachnida</taxon>
        <taxon>Araneae</taxon>
        <taxon>Araneomorphae</taxon>
        <taxon>Entelegynae</taxon>
        <taxon>Araneoidea</taxon>
        <taxon>Araneidae</taxon>
        <taxon>Caerostris</taxon>
    </lineage>
</organism>
<sequence>MHFAKVEEKKGPVHHYRPHSFRMGANEKSFFCLTPTRNGSISSSNYPRGPPSNLLTLIQALNLKCHLRLAGPEFARPSAY</sequence>
<evidence type="ECO:0000313" key="1">
    <source>
        <dbReference type="EMBL" id="GIY24016.1"/>
    </source>
</evidence>
<dbReference type="AlphaFoldDB" id="A0AAV4RSU5"/>
<gene>
    <name evidence="1" type="ORF">CEXT_768641</name>
</gene>